<dbReference type="OMA" id="NGEPHSE"/>
<evidence type="ECO:0000313" key="2">
    <source>
        <dbReference type="EMBL" id="KAF8400035.1"/>
    </source>
</evidence>
<feature type="compositionally biased region" description="Basic and acidic residues" evidence="1">
    <location>
        <begin position="89"/>
        <end position="113"/>
    </location>
</feature>
<gene>
    <name evidence="2" type="ORF">HHK36_015909</name>
</gene>
<organism evidence="2 3">
    <name type="scientific">Tetracentron sinense</name>
    <name type="common">Spur-leaf</name>
    <dbReference type="NCBI Taxonomy" id="13715"/>
    <lineage>
        <taxon>Eukaryota</taxon>
        <taxon>Viridiplantae</taxon>
        <taxon>Streptophyta</taxon>
        <taxon>Embryophyta</taxon>
        <taxon>Tracheophyta</taxon>
        <taxon>Spermatophyta</taxon>
        <taxon>Magnoliopsida</taxon>
        <taxon>Trochodendrales</taxon>
        <taxon>Trochodendraceae</taxon>
        <taxon>Tetracentron</taxon>
    </lineage>
</organism>
<feature type="compositionally biased region" description="Acidic residues" evidence="1">
    <location>
        <begin position="122"/>
        <end position="149"/>
    </location>
</feature>
<dbReference type="PANTHER" id="PTHR36899">
    <property type="entry name" value="OS04G0395700 PROTEIN"/>
    <property type="match status" value="1"/>
</dbReference>
<reference evidence="2 3" key="1">
    <citation type="submission" date="2020-04" db="EMBL/GenBank/DDBJ databases">
        <title>Plant Genome Project.</title>
        <authorList>
            <person name="Zhang R.-G."/>
        </authorList>
    </citation>
    <scope>NUCLEOTIDE SEQUENCE [LARGE SCALE GENOMIC DNA]</scope>
    <source>
        <strain evidence="2">YNK0</strain>
        <tissue evidence="2">Leaf</tissue>
    </source>
</reference>
<sequence>MLLLQELRNETIEETALHAKRKPDPKCADEDDDRKKKRPEISGNNPSLVEDKLNPDEANAEADTDKDEEDGEEEDEDEDEDEEEDEDERGEHSNRKDAIDSKGKGILKEDKGKGKLKAGDGSGEDSSDGGGQSDDDSSLSDDPLAEVDLDNILPSRTRRRVAQPGAYLVNDLEDDSDDSDA</sequence>
<comment type="caution">
    <text evidence="2">The sequence shown here is derived from an EMBL/GenBank/DDBJ whole genome shotgun (WGS) entry which is preliminary data.</text>
</comment>
<dbReference type="Proteomes" id="UP000655225">
    <property type="component" value="Unassembled WGS sequence"/>
</dbReference>
<name>A0A834Z637_TETSI</name>
<accession>A0A834Z637</accession>
<dbReference type="AlphaFoldDB" id="A0A834Z637"/>
<protein>
    <submittedName>
        <fullName evidence="2">Uncharacterized protein</fullName>
    </submittedName>
</protein>
<proteinExistence type="predicted"/>
<dbReference type="OrthoDB" id="696786at2759"/>
<feature type="compositionally biased region" description="Acidic residues" evidence="1">
    <location>
        <begin position="58"/>
        <end position="88"/>
    </location>
</feature>
<keyword evidence="3" id="KW-1185">Reference proteome</keyword>
<dbReference type="PANTHER" id="PTHR36899:SF3">
    <property type="entry name" value="F13K23.8 PROTEIN"/>
    <property type="match status" value="1"/>
</dbReference>
<dbReference type="EMBL" id="JABCRI010000010">
    <property type="protein sequence ID" value="KAF8400035.1"/>
    <property type="molecule type" value="Genomic_DNA"/>
</dbReference>
<feature type="region of interest" description="Disordered" evidence="1">
    <location>
        <begin position="13"/>
        <end position="164"/>
    </location>
</feature>
<evidence type="ECO:0000256" key="1">
    <source>
        <dbReference type="SAM" id="MobiDB-lite"/>
    </source>
</evidence>
<feature type="compositionally biased region" description="Basic and acidic residues" evidence="1">
    <location>
        <begin position="13"/>
        <end position="28"/>
    </location>
</feature>
<evidence type="ECO:0000313" key="3">
    <source>
        <dbReference type="Proteomes" id="UP000655225"/>
    </source>
</evidence>